<evidence type="ECO:0000256" key="1">
    <source>
        <dbReference type="ARBA" id="ARBA00004141"/>
    </source>
</evidence>
<evidence type="ECO:0000313" key="6">
    <source>
        <dbReference type="EMBL" id="RJF99809.1"/>
    </source>
</evidence>
<keyword evidence="4 5" id="KW-0472">Membrane</keyword>
<evidence type="ECO:0000256" key="5">
    <source>
        <dbReference type="SAM" id="Phobius"/>
    </source>
</evidence>
<comment type="caution">
    <text evidence="6">The sequence shown here is derived from an EMBL/GenBank/DDBJ whole genome shotgun (WGS) entry which is preliminary data.</text>
</comment>
<dbReference type="EMBL" id="QYUO01000001">
    <property type="protein sequence ID" value="RJF99809.1"/>
    <property type="molecule type" value="Genomic_DNA"/>
</dbReference>
<keyword evidence="7" id="KW-1185">Reference proteome</keyword>
<dbReference type="Proteomes" id="UP000265955">
    <property type="component" value="Unassembled WGS sequence"/>
</dbReference>
<protein>
    <recommendedName>
        <fullName evidence="8">MtN3 and saliva related transmembrane protein</fullName>
    </recommendedName>
</protein>
<evidence type="ECO:0000313" key="7">
    <source>
        <dbReference type="Proteomes" id="UP000265955"/>
    </source>
</evidence>
<dbReference type="InterPro" id="IPR006603">
    <property type="entry name" value="PQ-loop_rpt"/>
</dbReference>
<evidence type="ECO:0000256" key="3">
    <source>
        <dbReference type="ARBA" id="ARBA00022989"/>
    </source>
</evidence>
<dbReference type="Gene3D" id="1.20.1280.290">
    <property type="match status" value="1"/>
</dbReference>
<evidence type="ECO:0000256" key="4">
    <source>
        <dbReference type="ARBA" id="ARBA00023136"/>
    </source>
</evidence>
<feature type="transmembrane region" description="Helical" evidence="5">
    <location>
        <begin position="6"/>
        <end position="25"/>
    </location>
</feature>
<feature type="transmembrane region" description="Helical" evidence="5">
    <location>
        <begin position="37"/>
        <end position="58"/>
    </location>
</feature>
<proteinExistence type="predicted"/>
<accession>A0A3A3GFX3</accession>
<dbReference type="OrthoDB" id="8721655at2"/>
<dbReference type="RefSeq" id="WP_119769754.1">
    <property type="nucleotide sequence ID" value="NZ_QYUO01000001.1"/>
</dbReference>
<feature type="transmembrane region" description="Helical" evidence="5">
    <location>
        <begin position="64"/>
        <end position="85"/>
    </location>
</feature>
<evidence type="ECO:0008006" key="8">
    <source>
        <dbReference type="Google" id="ProtNLM"/>
    </source>
</evidence>
<keyword evidence="3 5" id="KW-1133">Transmembrane helix</keyword>
<dbReference type="GO" id="GO:0016020">
    <property type="term" value="C:membrane"/>
    <property type="evidence" value="ECO:0007669"/>
    <property type="project" value="UniProtKB-SubCell"/>
</dbReference>
<name>A0A3A3GFX3_9BURK</name>
<gene>
    <name evidence="6" type="ORF">D3871_15735</name>
</gene>
<sequence length="97" mass="10618">MEQVLSVLYGVSGCAATVLYVPQILRYHRDHSARQSISLLTWSGWIMVTLVTVLYAFFVVKSPLFASVAACNAIAQLIVLGYGLAARQRQWLGSSGQ</sequence>
<comment type="subcellular location">
    <subcellularLocation>
        <location evidence="1">Membrane</location>
        <topology evidence="1">Multi-pass membrane protein</topology>
    </subcellularLocation>
</comment>
<organism evidence="6 7">
    <name type="scientific">Noviherbaspirillum saxi</name>
    <dbReference type="NCBI Taxonomy" id="2320863"/>
    <lineage>
        <taxon>Bacteria</taxon>
        <taxon>Pseudomonadati</taxon>
        <taxon>Pseudomonadota</taxon>
        <taxon>Betaproteobacteria</taxon>
        <taxon>Burkholderiales</taxon>
        <taxon>Oxalobacteraceae</taxon>
        <taxon>Noviherbaspirillum</taxon>
    </lineage>
</organism>
<evidence type="ECO:0000256" key="2">
    <source>
        <dbReference type="ARBA" id="ARBA00022692"/>
    </source>
</evidence>
<keyword evidence="2 5" id="KW-0812">Transmembrane</keyword>
<dbReference type="Pfam" id="PF04193">
    <property type="entry name" value="PQ-loop"/>
    <property type="match status" value="1"/>
</dbReference>
<reference evidence="7" key="1">
    <citation type="submission" date="2018-09" db="EMBL/GenBank/DDBJ databases">
        <authorList>
            <person name="Zhu H."/>
        </authorList>
    </citation>
    <scope>NUCLEOTIDE SEQUENCE [LARGE SCALE GENOMIC DNA]</scope>
    <source>
        <strain evidence="7">K1R23-30</strain>
    </source>
</reference>
<dbReference type="AlphaFoldDB" id="A0A3A3GFX3"/>